<dbReference type="EMBL" id="JALJZU010000001">
    <property type="protein sequence ID" value="MCP2006653.1"/>
    <property type="molecule type" value="Genomic_DNA"/>
</dbReference>
<dbReference type="EC" id="2.7.1.12" evidence="3 9"/>
<evidence type="ECO:0000256" key="4">
    <source>
        <dbReference type="ARBA" id="ARBA00022679"/>
    </source>
</evidence>
<evidence type="ECO:0000256" key="2">
    <source>
        <dbReference type="ARBA" id="ARBA00008420"/>
    </source>
</evidence>
<reference evidence="10" key="1">
    <citation type="submission" date="2022-03" db="EMBL/GenBank/DDBJ databases">
        <title>Genome Encyclopedia of Bacteria and Archaea VI: Functional Genomics of Type Strains.</title>
        <authorList>
            <person name="Whitman W."/>
        </authorList>
    </citation>
    <scope>NUCLEOTIDE SEQUENCE</scope>
    <source>
        <strain evidence="10">HSC-15S17</strain>
    </source>
</reference>
<evidence type="ECO:0000256" key="7">
    <source>
        <dbReference type="ARBA" id="ARBA00022840"/>
    </source>
</evidence>
<dbReference type="Proteomes" id="UP001162889">
    <property type="component" value="Unassembled WGS sequence"/>
</dbReference>
<keyword evidence="5 9" id="KW-0547">Nucleotide-binding</keyword>
<comment type="similarity">
    <text evidence="2 9">Belongs to the gluconokinase GntK/GntV family.</text>
</comment>
<dbReference type="GO" id="GO:0046316">
    <property type="term" value="F:gluconokinase activity"/>
    <property type="evidence" value="ECO:0007669"/>
    <property type="project" value="UniProtKB-EC"/>
</dbReference>
<protein>
    <recommendedName>
        <fullName evidence="3 9">Gluconokinase</fullName>
        <ecNumber evidence="3 9">2.7.1.12</ecNumber>
    </recommendedName>
</protein>
<comment type="catalytic activity">
    <reaction evidence="8 9">
        <text>D-gluconate + ATP = 6-phospho-D-gluconate + ADP + H(+)</text>
        <dbReference type="Rhea" id="RHEA:19433"/>
        <dbReference type="ChEBI" id="CHEBI:15378"/>
        <dbReference type="ChEBI" id="CHEBI:18391"/>
        <dbReference type="ChEBI" id="CHEBI:30616"/>
        <dbReference type="ChEBI" id="CHEBI:58759"/>
        <dbReference type="ChEBI" id="CHEBI:456216"/>
        <dbReference type="EC" id="2.7.1.12"/>
    </reaction>
</comment>
<evidence type="ECO:0000256" key="9">
    <source>
        <dbReference type="RuleBase" id="RU363066"/>
    </source>
</evidence>
<dbReference type="InterPro" id="IPR006001">
    <property type="entry name" value="Therm_gnt_kin"/>
</dbReference>
<evidence type="ECO:0000256" key="1">
    <source>
        <dbReference type="ARBA" id="ARBA00004761"/>
    </source>
</evidence>
<evidence type="ECO:0000256" key="5">
    <source>
        <dbReference type="ARBA" id="ARBA00022741"/>
    </source>
</evidence>
<dbReference type="InterPro" id="IPR031322">
    <property type="entry name" value="Shikimate/glucono_kinase"/>
</dbReference>
<dbReference type="SUPFAM" id="SSF52540">
    <property type="entry name" value="P-loop containing nucleoside triphosphate hydrolases"/>
    <property type="match status" value="1"/>
</dbReference>
<accession>A0ABT1GGD9</accession>
<dbReference type="CDD" id="cd02021">
    <property type="entry name" value="GntK"/>
    <property type="match status" value="1"/>
</dbReference>
<evidence type="ECO:0000313" key="11">
    <source>
        <dbReference type="Proteomes" id="UP001162889"/>
    </source>
</evidence>
<sequence length="169" mass="18124">MESTRWVVMGVSGCGKSTVGQALAGALAVSYVEGDQFHPPANVAKMSAGIALDDADRHDWLQTLAGQVHGARLLNQGLVLGCSALKRKYRDQLRLADPALRFAHLNGARELIAGRLQARVGHYMPPSLLDSQLHDLEPLQEDEAGVTLDIAEAPETLVGHILASKISTR</sequence>
<organism evidence="10 11">
    <name type="scientific">Duganella violaceipulchra</name>
    <dbReference type="NCBI Taxonomy" id="2849652"/>
    <lineage>
        <taxon>Bacteria</taxon>
        <taxon>Pseudomonadati</taxon>
        <taxon>Pseudomonadota</taxon>
        <taxon>Betaproteobacteria</taxon>
        <taxon>Burkholderiales</taxon>
        <taxon>Oxalobacteraceae</taxon>
        <taxon>Telluria group</taxon>
        <taxon>Duganella</taxon>
    </lineage>
</organism>
<dbReference type="Gene3D" id="3.40.50.300">
    <property type="entry name" value="P-loop containing nucleotide triphosphate hydrolases"/>
    <property type="match status" value="1"/>
</dbReference>
<name>A0ABT1GGD9_9BURK</name>
<evidence type="ECO:0000256" key="3">
    <source>
        <dbReference type="ARBA" id="ARBA00012054"/>
    </source>
</evidence>
<dbReference type="RefSeq" id="WP_229224507.1">
    <property type="nucleotide sequence ID" value="NZ_JAHTGR010000001.1"/>
</dbReference>
<dbReference type="Pfam" id="PF01202">
    <property type="entry name" value="SKI"/>
    <property type="match status" value="1"/>
</dbReference>
<proteinExistence type="inferred from homology"/>
<dbReference type="PANTHER" id="PTHR43442:SF3">
    <property type="entry name" value="GLUCONOKINASE-RELATED"/>
    <property type="match status" value="1"/>
</dbReference>
<evidence type="ECO:0000256" key="8">
    <source>
        <dbReference type="ARBA" id="ARBA00048090"/>
    </source>
</evidence>
<dbReference type="InterPro" id="IPR027417">
    <property type="entry name" value="P-loop_NTPase"/>
</dbReference>
<keyword evidence="6 9" id="KW-0418">Kinase</keyword>
<evidence type="ECO:0000313" key="10">
    <source>
        <dbReference type="EMBL" id="MCP2006653.1"/>
    </source>
</evidence>
<gene>
    <name evidence="10" type="ORF">L1274_000341</name>
</gene>
<comment type="pathway">
    <text evidence="1">Carbohydrate acid metabolism.</text>
</comment>
<dbReference type="NCBIfam" id="TIGR01313">
    <property type="entry name" value="therm_gnt_kin"/>
    <property type="match status" value="1"/>
</dbReference>
<keyword evidence="7 9" id="KW-0067">ATP-binding</keyword>
<keyword evidence="4 9" id="KW-0808">Transferase</keyword>
<dbReference type="PANTHER" id="PTHR43442">
    <property type="entry name" value="GLUCONOKINASE-RELATED"/>
    <property type="match status" value="1"/>
</dbReference>
<evidence type="ECO:0000256" key="6">
    <source>
        <dbReference type="ARBA" id="ARBA00022777"/>
    </source>
</evidence>
<keyword evidence="11" id="KW-1185">Reference proteome</keyword>
<comment type="caution">
    <text evidence="10">The sequence shown here is derived from an EMBL/GenBank/DDBJ whole genome shotgun (WGS) entry which is preliminary data.</text>
</comment>